<dbReference type="NCBIfam" id="TIGR00589">
    <property type="entry name" value="ogt"/>
    <property type="match status" value="1"/>
</dbReference>
<evidence type="ECO:0000313" key="11">
    <source>
        <dbReference type="EMBL" id="MST31752.1"/>
    </source>
</evidence>
<feature type="region of interest" description="Disordered" evidence="8">
    <location>
        <begin position="1"/>
        <end position="22"/>
    </location>
</feature>
<accession>A0ABW9QR08</accession>
<comment type="catalytic activity">
    <reaction evidence="1">
        <text>a 4-O-methyl-thymidine in DNA + L-cysteinyl-[protein] = a thymidine in DNA + S-methyl-L-cysteinyl-[protein]</text>
        <dbReference type="Rhea" id="RHEA:53428"/>
        <dbReference type="Rhea" id="RHEA-COMP:10131"/>
        <dbReference type="Rhea" id="RHEA-COMP:10132"/>
        <dbReference type="Rhea" id="RHEA-COMP:13555"/>
        <dbReference type="Rhea" id="RHEA-COMP:13556"/>
        <dbReference type="ChEBI" id="CHEBI:29950"/>
        <dbReference type="ChEBI" id="CHEBI:82612"/>
        <dbReference type="ChEBI" id="CHEBI:137386"/>
        <dbReference type="ChEBI" id="CHEBI:137387"/>
        <dbReference type="EC" id="2.1.1.63"/>
    </reaction>
</comment>
<feature type="domain" description="Methylated-DNA-[protein]-cysteine S-methyltransferase DNA binding" evidence="9">
    <location>
        <begin position="121"/>
        <end position="201"/>
    </location>
</feature>
<dbReference type="InterPro" id="IPR035451">
    <property type="entry name" value="Ada-like_dom_sf"/>
</dbReference>
<dbReference type="CDD" id="cd06445">
    <property type="entry name" value="ATase"/>
    <property type="match status" value="1"/>
</dbReference>
<dbReference type="GO" id="GO:0032259">
    <property type="term" value="P:methylation"/>
    <property type="evidence" value="ECO:0007669"/>
    <property type="project" value="UniProtKB-KW"/>
</dbReference>
<gene>
    <name evidence="11" type="ORF">GHK86_03290</name>
</gene>
<evidence type="ECO:0000256" key="4">
    <source>
        <dbReference type="ARBA" id="ARBA00022763"/>
    </source>
</evidence>
<evidence type="ECO:0000259" key="9">
    <source>
        <dbReference type="Pfam" id="PF01035"/>
    </source>
</evidence>
<dbReference type="InterPro" id="IPR014048">
    <property type="entry name" value="MethylDNA_cys_MeTrfase_DNA-bd"/>
</dbReference>
<keyword evidence="6" id="KW-0234">DNA repair</keyword>
<proteinExistence type="predicted"/>
<dbReference type="SUPFAM" id="SSF46767">
    <property type="entry name" value="Methylated DNA-protein cysteine methyltransferase, C-terminal domain"/>
    <property type="match status" value="1"/>
</dbReference>
<keyword evidence="3 11" id="KW-0808">Transferase</keyword>
<dbReference type="InterPro" id="IPR036217">
    <property type="entry name" value="MethylDNA_cys_MeTrfase_DNAb"/>
</dbReference>
<evidence type="ECO:0000256" key="7">
    <source>
        <dbReference type="ARBA" id="ARBA00049348"/>
    </source>
</evidence>
<dbReference type="InterPro" id="IPR036388">
    <property type="entry name" value="WH-like_DNA-bd_sf"/>
</dbReference>
<evidence type="ECO:0000256" key="1">
    <source>
        <dbReference type="ARBA" id="ARBA00001286"/>
    </source>
</evidence>
<organism evidence="11 12">
    <name type="scientific">Acidiferrimicrobium australe</name>
    <dbReference type="NCBI Taxonomy" id="2664430"/>
    <lineage>
        <taxon>Bacteria</taxon>
        <taxon>Bacillati</taxon>
        <taxon>Actinomycetota</taxon>
        <taxon>Acidimicrobiia</taxon>
        <taxon>Acidimicrobiales</taxon>
        <taxon>Acidimicrobiaceae</taxon>
        <taxon>Acidiferrimicrobium</taxon>
    </lineage>
</organism>
<dbReference type="Gene3D" id="3.40.10.10">
    <property type="entry name" value="DNA Methylphosphotriester Repair Domain"/>
    <property type="match status" value="1"/>
</dbReference>
<dbReference type="Pfam" id="PF02805">
    <property type="entry name" value="Ada_Zn_binding"/>
    <property type="match status" value="1"/>
</dbReference>
<evidence type="ECO:0000256" key="6">
    <source>
        <dbReference type="ARBA" id="ARBA00023204"/>
    </source>
</evidence>
<comment type="caution">
    <text evidence="11">The sequence shown here is derived from an EMBL/GenBank/DDBJ whole genome shotgun (WGS) entry which is preliminary data.</text>
</comment>
<evidence type="ECO:0000256" key="5">
    <source>
        <dbReference type="ARBA" id="ARBA00023159"/>
    </source>
</evidence>
<reference evidence="11 12" key="1">
    <citation type="submission" date="2019-11" db="EMBL/GenBank/DDBJ databases">
        <title>Acidiferrimicrobium australis gen. nov., sp. nov., an acidophilic and obligately heterotrophic, member of the Actinobacteria that catalyses dissimilatory oxido- reduction of iron isolated from metal-rich acidic water in Chile.</title>
        <authorList>
            <person name="Gonzalez D."/>
            <person name="Huber K."/>
            <person name="Hedrich S."/>
            <person name="Rojas-Villalobos C."/>
            <person name="Quatrini R."/>
            <person name="Dinamarca M.A."/>
            <person name="Schwarz A."/>
            <person name="Canales C."/>
            <person name="Nancucheo I."/>
        </authorList>
    </citation>
    <scope>NUCLEOTIDE SEQUENCE [LARGE SCALE GENOMIC DNA]</scope>
    <source>
        <strain evidence="11 12">USS-CCA1</strain>
    </source>
</reference>
<evidence type="ECO:0000259" key="10">
    <source>
        <dbReference type="Pfam" id="PF02805"/>
    </source>
</evidence>
<feature type="domain" description="Ada DNA repair metal-binding" evidence="10">
    <location>
        <begin position="213"/>
        <end position="263"/>
    </location>
</feature>
<dbReference type="Pfam" id="PF01035">
    <property type="entry name" value="DNA_binding_1"/>
    <property type="match status" value="1"/>
</dbReference>
<dbReference type="SUPFAM" id="SSF57884">
    <property type="entry name" value="Ada DNA repair protein, N-terminal domain (N-Ada 10)"/>
    <property type="match status" value="1"/>
</dbReference>
<dbReference type="Proteomes" id="UP000437736">
    <property type="component" value="Unassembled WGS sequence"/>
</dbReference>
<dbReference type="PANTHER" id="PTHR10815:SF5">
    <property type="entry name" value="METHYLATED-DNA--PROTEIN-CYSTEINE METHYLTRANSFERASE"/>
    <property type="match status" value="1"/>
</dbReference>
<dbReference type="EC" id="2.1.1.63" evidence="11"/>
<sequence length="269" mass="29134">MNRAVPSPSDSTTRALRALRSEPPPGFAGRVLARVGLVEPDRFVRVDSPAGPLFVAFNSVGVCHVLVAAVVDDDPQRFVARHEARFGRPATPADHPPAGLVTAARTSRGRQLRYDLRGLTDFEQAVLGAALDIPPGEVRPYQWVAEQIGRHKAVRAVGTALGRNPIPVLIPCHRVIRSDGQPGDYGYGPQLKQHLLTHEGVDLARTERLARAGIRYIGSDTTHVYCLPTCHAALRITAPHLVPFRSPEQAGVAGYRPCEQCRPTPAKTA</sequence>
<evidence type="ECO:0000313" key="12">
    <source>
        <dbReference type="Proteomes" id="UP000437736"/>
    </source>
</evidence>
<keyword evidence="2 11" id="KW-0489">Methyltransferase</keyword>
<evidence type="ECO:0000256" key="8">
    <source>
        <dbReference type="SAM" id="MobiDB-lite"/>
    </source>
</evidence>
<keyword evidence="5" id="KW-0010">Activator</keyword>
<dbReference type="EMBL" id="WJHE01000129">
    <property type="protein sequence ID" value="MST31752.1"/>
    <property type="molecule type" value="Genomic_DNA"/>
</dbReference>
<evidence type="ECO:0000256" key="3">
    <source>
        <dbReference type="ARBA" id="ARBA00022679"/>
    </source>
</evidence>
<protein>
    <submittedName>
        <fullName evidence="11">Methylated-DNA--[protein]-cysteine S-methyltransferase</fullName>
        <ecNumber evidence="11">2.1.1.63</ecNumber>
    </submittedName>
</protein>
<evidence type="ECO:0000256" key="2">
    <source>
        <dbReference type="ARBA" id="ARBA00022603"/>
    </source>
</evidence>
<dbReference type="GO" id="GO:0003908">
    <property type="term" value="F:methylated-DNA-[protein]-cysteine S-methyltransferase activity"/>
    <property type="evidence" value="ECO:0007669"/>
    <property type="project" value="UniProtKB-EC"/>
</dbReference>
<dbReference type="PANTHER" id="PTHR10815">
    <property type="entry name" value="METHYLATED-DNA--PROTEIN-CYSTEINE METHYLTRANSFERASE"/>
    <property type="match status" value="1"/>
</dbReference>
<keyword evidence="12" id="KW-1185">Reference proteome</keyword>
<dbReference type="InterPro" id="IPR004026">
    <property type="entry name" value="Ada_DNA_repair_Zn-bd"/>
</dbReference>
<name>A0ABW9QR08_9ACTN</name>
<comment type="catalytic activity">
    <reaction evidence="7">
        <text>a 6-O-methyl-2'-deoxyguanosine in DNA + L-cysteinyl-[protein] = S-methyl-L-cysteinyl-[protein] + a 2'-deoxyguanosine in DNA</text>
        <dbReference type="Rhea" id="RHEA:24000"/>
        <dbReference type="Rhea" id="RHEA-COMP:10131"/>
        <dbReference type="Rhea" id="RHEA-COMP:10132"/>
        <dbReference type="Rhea" id="RHEA-COMP:11367"/>
        <dbReference type="Rhea" id="RHEA-COMP:11368"/>
        <dbReference type="ChEBI" id="CHEBI:29950"/>
        <dbReference type="ChEBI" id="CHEBI:82612"/>
        <dbReference type="ChEBI" id="CHEBI:85445"/>
        <dbReference type="ChEBI" id="CHEBI:85448"/>
        <dbReference type="EC" id="2.1.1.63"/>
    </reaction>
</comment>
<dbReference type="InterPro" id="IPR001497">
    <property type="entry name" value="MethylDNA_cys_MeTrfase_AS"/>
</dbReference>
<dbReference type="Gene3D" id="1.10.10.10">
    <property type="entry name" value="Winged helix-like DNA-binding domain superfamily/Winged helix DNA-binding domain"/>
    <property type="match status" value="1"/>
</dbReference>
<keyword evidence="4" id="KW-0227">DNA damage</keyword>
<dbReference type="PROSITE" id="PS00374">
    <property type="entry name" value="MGMT"/>
    <property type="match status" value="1"/>
</dbReference>